<dbReference type="EMBL" id="JAGMUX010000007">
    <property type="protein sequence ID" value="KAH7253702.1"/>
    <property type="molecule type" value="Genomic_DNA"/>
</dbReference>
<name>A0A9P9HBM5_FUSRE</name>
<evidence type="ECO:0000313" key="3">
    <source>
        <dbReference type="Proteomes" id="UP000720189"/>
    </source>
</evidence>
<protein>
    <submittedName>
        <fullName evidence="2">Uncharacterized protein</fullName>
    </submittedName>
</protein>
<feature type="region of interest" description="Disordered" evidence="1">
    <location>
        <begin position="59"/>
        <end position="93"/>
    </location>
</feature>
<dbReference type="Proteomes" id="UP000720189">
    <property type="component" value="Unassembled WGS sequence"/>
</dbReference>
<gene>
    <name evidence="2" type="ORF">BKA55DRAFT_689204</name>
</gene>
<accession>A0A9P9HBM5</accession>
<proteinExistence type="predicted"/>
<organism evidence="2 3">
    <name type="scientific">Fusarium redolens</name>
    <dbReference type="NCBI Taxonomy" id="48865"/>
    <lineage>
        <taxon>Eukaryota</taxon>
        <taxon>Fungi</taxon>
        <taxon>Dikarya</taxon>
        <taxon>Ascomycota</taxon>
        <taxon>Pezizomycotina</taxon>
        <taxon>Sordariomycetes</taxon>
        <taxon>Hypocreomycetidae</taxon>
        <taxon>Hypocreales</taxon>
        <taxon>Nectriaceae</taxon>
        <taxon>Fusarium</taxon>
        <taxon>Fusarium redolens species complex</taxon>
    </lineage>
</organism>
<dbReference type="GeneID" id="70229277"/>
<keyword evidence="3" id="KW-1185">Reference proteome</keyword>
<sequence length="288" mass="32973">MEFFLSRKAILERELAEVNATISVLSLTRENADQADIDAAIEVLSEVLNQDENEYEVAVDDPDDTSLDLPDSLDTTSDEEDIGMSESSPQQPLSKLSLLINPADLPRDGRYVDTRLKQDEWLLEKPDRCLSRDVLFAMYLAVTKNRLNSVDCPVIFLAHPGAAHCPIHQTCTHWELRWEDRPRREPGSIELELFCLDPKARERFAGPKLCFFDHEHRQPIKCEPSYLFNALKPNFSSLKATNLDLVLFRMVEPRNESGDELDGEAYDQKMAFGLMDQYGRHFVTVLRE</sequence>
<dbReference type="AlphaFoldDB" id="A0A9P9HBM5"/>
<dbReference type="RefSeq" id="XP_046049949.1">
    <property type="nucleotide sequence ID" value="XM_046199323.1"/>
</dbReference>
<reference evidence="2" key="1">
    <citation type="journal article" date="2021" name="Nat. Commun.">
        <title>Genetic determinants of endophytism in the Arabidopsis root mycobiome.</title>
        <authorList>
            <person name="Mesny F."/>
            <person name="Miyauchi S."/>
            <person name="Thiergart T."/>
            <person name="Pickel B."/>
            <person name="Atanasova L."/>
            <person name="Karlsson M."/>
            <person name="Huettel B."/>
            <person name="Barry K.W."/>
            <person name="Haridas S."/>
            <person name="Chen C."/>
            <person name="Bauer D."/>
            <person name="Andreopoulos W."/>
            <person name="Pangilinan J."/>
            <person name="LaButti K."/>
            <person name="Riley R."/>
            <person name="Lipzen A."/>
            <person name="Clum A."/>
            <person name="Drula E."/>
            <person name="Henrissat B."/>
            <person name="Kohler A."/>
            <person name="Grigoriev I.V."/>
            <person name="Martin F.M."/>
            <person name="Hacquard S."/>
        </authorList>
    </citation>
    <scope>NUCLEOTIDE SEQUENCE</scope>
    <source>
        <strain evidence="2">MPI-CAGE-AT-0023</strain>
    </source>
</reference>
<evidence type="ECO:0000313" key="2">
    <source>
        <dbReference type="EMBL" id="KAH7253702.1"/>
    </source>
</evidence>
<evidence type="ECO:0000256" key="1">
    <source>
        <dbReference type="SAM" id="MobiDB-lite"/>
    </source>
</evidence>
<comment type="caution">
    <text evidence="2">The sequence shown here is derived from an EMBL/GenBank/DDBJ whole genome shotgun (WGS) entry which is preliminary data.</text>
</comment>
<dbReference type="OrthoDB" id="5091548at2759"/>